<sequence length="139" mass="15330">MGTWAIGPYGNDCAQDWVEDLQESKDLYFIEETLGNVLASEGAQELEAPFGEEGIAAAETLARLEGKGAPADEDTSEVDEWVTAVRPKYKHRADLVEKAGRVLDLVLSDASELRQLWEEAEEYADWRASVEGIKARLAS</sequence>
<name>A0A7W5FXG1_9BURK</name>
<keyword evidence="2" id="KW-1185">Reference proteome</keyword>
<dbReference type="InterPro" id="IPR025355">
    <property type="entry name" value="DUF4259"/>
</dbReference>
<dbReference type="Pfam" id="PF14078">
    <property type="entry name" value="DUF4259"/>
    <property type="match status" value="1"/>
</dbReference>
<proteinExistence type="predicted"/>
<evidence type="ECO:0000313" key="2">
    <source>
        <dbReference type="Proteomes" id="UP000541535"/>
    </source>
</evidence>
<evidence type="ECO:0008006" key="3">
    <source>
        <dbReference type="Google" id="ProtNLM"/>
    </source>
</evidence>
<protein>
    <recommendedName>
        <fullName evidence="3">DUF4259 domain-containing protein</fullName>
    </recommendedName>
</protein>
<organism evidence="1 2">
    <name type="scientific">Pseudoduganella violacea</name>
    <dbReference type="NCBI Taxonomy" id="1715466"/>
    <lineage>
        <taxon>Bacteria</taxon>
        <taxon>Pseudomonadati</taxon>
        <taxon>Pseudomonadota</taxon>
        <taxon>Betaproteobacteria</taxon>
        <taxon>Burkholderiales</taxon>
        <taxon>Oxalobacteraceae</taxon>
        <taxon>Telluria group</taxon>
        <taxon>Pseudoduganella</taxon>
    </lineage>
</organism>
<dbReference type="Proteomes" id="UP000541535">
    <property type="component" value="Unassembled WGS sequence"/>
</dbReference>
<comment type="caution">
    <text evidence="1">The sequence shown here is derived from an EMBL/GenBank/DDBJ whole genome shotgun (WGS) entry which is preliminary data.</text>
</comment>
<dbReference type="EMBL" id="JACHXD010000025">
    <property type="protein sequence ID" value="MBB3122228.1"/>
    <property type="molecule type" value="Genomic_DNA"/>
</dbReference>
<dbReference type="AlphaFoldDB" id="A0A7W5FXG1"/>
<accession>A0A7W5FXG1</accession>
<gene>
    <name evidence="1" type="ORF">FHS03_005325</name>
</gene>
<evidence type="ECO:0000313" key="1">
    <source>
        <dbReference type="EMBL" id="MBB3122228.1"/>
    </source>
</evidence>
<reference evidence="1 2" key="1">
    <citation type="submission" date="2020-08" db="EMBL/GenBank/DDBJ databases">
        <title>Genomic Encyclopedia of Type Strains, Phase III (KMG-III): the genomes of soil and plant-associated and newly described type strains.</title>
        <authorList>
            <person name="Whitman W."/>
        </authorList>
    </citation>
    <scope>NUCLEOTIDE SEQUENCE [LARGE SCALE GENOMIC DNA]</scope>
    <source>
        <strain evidence="1 2">CECT 8897</strain>
    </source>
</reference>
<dbReference type="RefSeq" id="WP_183443885.1">
    <property type="nucleotide sequence ID" value="NZ_JACHXD010000025.1"/>
</dbReference>